<dbReference type="InterPro" id="IPR036390">
    <property type="entry name" value="WH_DNA-bd_sf"/>
</dbReference>
<gene>
    <name evidence="6" type="ORF">J3U88_11915</name>
</gene>
<proteinExistence type="inferred from homology"/>
<reference evidence="6" key="1">
    <citation type="submission" date="2021-03" db="EMBL/GenBank/DDBJ databases">
        <authorList>
            <person name="Wang G."/>
        </authorList>
    </citation>
    <scope>NUCLEOTIDE SEQUENCE</scope>
    <source>
        <strain evidence="6">KCTC 12899</strain>
    </source>
</reference>
<dbReference type="EMBL" id="JAFREP010000008">
    <property type="protein sequence ID" value="MBO1319168.1"/>
    <property type="molecule type" value="Genomic_DNA"/>
</dbReference>
<name>A0A8J7U489_9BACT</name>
<keyword evidence="2" id="KW-0805">Transcription regulation</keyword>
<evidence type="ECO:0000256" key="2">
    <source>
        <dbReference type="ARBA" id="ARBA00023015"/>
    </source>
</evidence>
<evidence type="ECO:0000256" key="4">
    <source>
        <dbReference type="ARBA" id="ARBA00023163"/>
    </source>
</evidence>
<dbReference type="GO" id="GO:0003700">
    <property type="term" value="F:DNA-binding transcription factor activity"/>
    <property type="evidence" value="ECO:0007669"/>
    <property type="project" value="InterPro"/>
</dbReference>
<accession>A0A8J7U489</accession>
<dbReference type="SUPFAM" id="SSF46785">
    <property type="entry name" value="Winged helix' DNA-binding domain"/>
    <property type="match status" value="1"/>
</dbReference>
<dbReference type="GO" id="GO:0003677">
    <property type="term" value="F:DNA binding"/>
    <property type="evidence" value="ECO:0007669"/>
    <property type="project" value="UniProtKB-KW"/>
</dbReference>
<sequence>MITLVEALLALAEHETMSKAALRLRVTQSAVSKRIAALERELGQKLVEPDGRRVRLTPFAVRLLARVRPLVGDLRDALYGESAAIQGELVVAVSESILASWGPSLFVACLARLPEVRLSLNAHSGPMAVERVRAGEAMLALVAGLDRDALTTRHVLEEPMVVIPSGLQPLTLANRLAVRTIESHSETWRCLSLRLPRLYKDHDFTLEVNATLQTFTGIAQMAVAGLGHGLVPLGVARLLGVPDEQLVRLPGPTLTRPVSWVMRANTAARPLVKRFLEVFAEEAEPIKESFEQAE</sequence>
<dbReference type="Pfam" id="PF00126">
    <property type="entry name" value="HTH_1"/>
    <property type="match status" value="1"/>
</dbReference>
<dbReference type="PANTHER" id="PTHR30346:SF28">
    <property type="entry name" value="HTH-TYPE TRANSCRIPTIONAL REGULATOR CYNR"/>
    <property type="match status" value="1"/>
</dbReference>
<dbReference type="PRINTS" id="PR00039">
    <property type="entry name" value="HTHLYSR"/>
</dbReference>
<dbReference type="SUPFAM" id="SSF53850">
    <property type="entry name" value="Periplasmic binding protein-like II"/>
    <property type="match status" value="1"/>
</dbReference>
<comment type="caution">
    <text evidence="6">The sequence shown here is derived from an EMBL/GenBank/DDBJ whole genome shotgun (WGS) entry which is preliminary data.</text>
</comment>
<protein>
    <submittedName>
        <fullName evidence="6">LysR family transcriptional regulator</fullName>
    </submittedName>
</protein>
<keyword evidence="3" id="KW-0238">DNA-binding</keyword>
<evidence type="ECO:0000256" key="1">
    <source>
        <dbReference type="ARBA" id="ARBA00009437"/>
    </source>
</evidence>
<dbReference type="GO" id="GO:0032993">
    <property type="term" value="C:protein-DNA complex"/>
    <property type="evidence" value="ECO:0007669"/>
    <property type="project" value="TreeGrafter"/>
</dbReference>
<keyword evidence="7" id="KW-1185">Reference proteome</keyword>
<comment type="similarity">
    <text evidence="1">Belongs to the LysR transcriptional regulatory family.</text>
</comment>
<dbReference type="Gene3D" id="1.10.10.10">
    <property type="entry name" value="Winged helix-like DNA-binding domain superfamily/Winged helix DNA-binding domain"/>
    <property type="match status" value="1"/>
</dbReference>
<dbReference type="InterPro" id="IPR005119">
    <property type="entry name" value="LysR_subst-bd"/>
</dbReference>
<dbReference type="RefSeq" id="WP_207858987.1">
    <property type="nucleotide sequence ID" value="NZ_JAFREP010000008.1"/>
</dbReference>
<dbReference type="InterPro" id="IPR036388">
    <property type="entry name" value="WH-like_DNA-bd_sf"/>
</dbReference>
<evidence type="ECO:0000259" key="5">
    <source>
        <dbReference type="PROSITE" id="PS50931"/>
    </source>
</evidence>
<dbReference type="PANTHER" id="PTHR30346">
    <property type="entry name" value="TRANSCRIPTIONAL DUAL REGULATOR HCAR-RELATED"/>
    <property type="match status" value="1"/>
</dbReference>
<dbReference type="AlphaFoldDB" id="A0A8J7U489"/>
<dbReference type="InterPro" id="IPR000847">
    <property type="entry name" value="LysR_HTH_N"/>
</dbReference>
<evidence type="ECO:0000313" key="6">
    <source>
        <dbReference type="EMBL" id="MBO1319168.1"/>
    </source>
</evidence>
<dbReference type="Gene3D" id="3.40.190.10">
    <property type="entry name" value="Periplasmic binding protein-like II"/>
    <property type="match status" value="2"/>
</dbReference>
<dbReference type="CDD" id="cd05466">
    <property type="entry name" value="PBP2_LTTR_substrate"/>
    <property type="match status" value="1"/>
</dbReference>
<keyword evidence="4" id="KW-0804">Transcription</keyword>
<dbReference type="Pfam" id="PF03466">
    <property type="entry name" value="LysR_substrate"/>
    <property type="match status" value="1"/>
</dbReference>
<dbReference type="Proteomes" id="UP000664417">
    <property type="component" value="Unassembled WGS sequence"/>
</dbReference>
<feature type="domain" description="HTH lysR-type" evidence="5">
    <location>
        <begin position="1"/>
        <end position="57"/>
    </location>
</feature>
<dbReference type="PROSITE" id="PS50931">
    <property type="entry name" value="HTH_LYSR"/>
    <property type="match status" value="1"/>
</dbReference>
<evidence type="ECO:0000256" key="3">
    <source>
        <dbReference type="ARBA" id="ARBA00023125"/>
    </source>
</evidence>
<evidence type="ECO:0000313" key="7">
    <source>
        <dbReference type="Proteomes" id="UP000664417"/>
    </source>
</evidence>
<organism evidence="6 7">
    <name type="scientific">Acanthopleuribacter pedis</name>
    <dbReference type="NCBI Taxonomy" id="442870"/>
    <lineage>
        <taxon>Bacteria</taxon>
        <taxon>Pseudomonadati</taxon>
        <taxon>Acidobacteriota</taxon>
        <taxon>Holophagae</taxon>
        <taxon>Acanthopleuribacterales</taxon>
        <taxon>Acanthopleuribacteraceae</taxon>
        <taxon>Acanthopleuribacter</taxon>
    </lineage>
</organism>